<keyword evidence="2" id="KW-1133">Transmembrane helix</keyword>
<feature type="transmembrane region" description="Helical" evidence="2">
    <location>
        <begin position="311"/>
        <end position="331"/>
    </location>
</feature>
<accession>A0ABW1NRT6</accession>
<keyword evidence="2" id="KW-0812">Transmembrane</keyword>
<sequence>MIWLTWRQFRASAATVAGALVVLVVLLGLTGPELASDHSSWLAACAADPGACPGFAKRLLDDYEGPYLMVGAAVVLLPVLIGLFWGAPLVSRELEAGTHRLVWGQSITRTRWLTVKLAVTVPAAMAAAAVGGLAATWWAAPFDETAGGDFSRMAPLMFPARGIVPIGYAAFALVLGVAAGMVLRRTVAAMAVTLAIFTAVQLAMPLLARPHLLPPVRATVEITRGNLESLGGSRDGPPIRVTTQPPEPGAWVLSSTTVDASGRPVATIPLSMSSGPCTRRGGDVQPCLAEIKRLGYRQQTTYHPSSRYWPLQGLETGIYLALALGLAWFSLRRIRHLP</sequence>
<feature type="transmembrane region" description="Helical" evidence="2">
    <location>
        <begin position="160"/>
        <end position="180"/>
    </location>
</feature>
<dbReference type="EMBL" id="JBHSRF010000068">
    <property type="protein sequence ID" value="MFC6085733.1"/>
    <property type="molecule type" value="Genomic_DNA"/>
</dbReference>
<name>A0ABW1NRT6_9ACTN</name>
<evidence type="ECO:0000313" key="3">
    <source>
        <dbReference type="EMBL" id="MFC6085733.1"/>
    </source>
</evidence>
<organism evidence="3 4">
    <name type="scientific">Sphaerisporangium aureirubrum</name>
    <dbReference type="NCBI Taxonomy" id="1544736"/>
    <lineage>
        <taxon>Bacteria</taxon>
        <taxon>Bacillati</taxon>
        <taxon>Actinomycetota</taxon>
        <taxon>Actinomycetes</taxon>
        <taxon>Streptosporangiales</taxon>
        <taxon>Streptosporangiaceae</taxon>
        <taxon>Sphaerisporangium</taxon>
    </lineage>
</organism>
<proteinExistence type="predicted"/>
<gene>
    <name evidence="3" type="ORF">ACFP1K_31520</name>
</gene>
<dbReference type="RefSeq" id="WP_380760183.1">
    <property type="nucleotide sequence ID" value="NZ_JBHSRF010000068.1"/>
</dbReference>
<keyword evidence="4" id="KW-1185">Reference proteome</keyword>
<feature type="region of interest" description="Disordered" evidence="1">
    <location>
        <begin position="227"/>
        <end position="246"/>
    </location>
</feature>
<evidence type="ECO:0000256" key="2">
    <source>
        <dbReference type="SAM" id="Phobius"/>
    </source>
</evidence>
<feature type="transmembrane region" description="Helical" evidence="2">
    <location>
        <begin position="67"/>
        <end position="90"/>
    </location>
</feature>
<keyword evidence="2" id="KW-0472">Membrane</keyword>
<feature type="transmembrane region" description="Helical" evidence="2">
    <location>
        <begin position="187"/>
        <end position="208"/>
    </location>
</feature>
<feature type="transmembrane region" description="Helical" evidence="2">
    <location>
        <begin position="117"/>
        <end position="140"/>
    </location>
</feature>
<evidence type="ECO:0000313" key="4">
    <source>
        <dbReference type="Proteomes" id="UP001596137"/>
    </source>
</evidence>
<reference evidence="4" key="1">
    <citation type="journal article" date="2019" name="Int. J. Syst. Evol. Microbiol.">
        <title>The Global Catalogue of Microorganisms (GCM) 10K type strain sequencing project: providing services to taxonomists for standard genome sequencing and annotation.</title>
        <authorList>
            <consortium name="The Broad Institute Genomics Platform"/>
            <consortium name="The Broad Institute Genome Sequencing Center for Infectious Disease"/>
            <person name="Wu L."/>
            <person name="Ma J."/>
        </authorList>
    </citation>
    <scope>NUCLEOTIDE SEQUENCE [LARGE SCALE GENOMIC DNA]</scope>
    <source>
        <strain evidence="4">JCM 30346</strain>
    </source>
</reference>
<dbReference type="Proteomes" id="UP001596137">
    <property type="component" value="Unassembled WGS sequence"/>
</dbReference>
<feature type="transmembrane region" description="Helical" evidence="2">
    <location>
        <begin position="12"/>
        <end position="31"/>
    </location>
</feature>
<evidence type="ECO:0000256" key="1">
    <source>
        <dbReference type="SAM" id="MobiDB-lite"/>
    </source>
</evidence>
<protein>
    <submittedName>
        <fullName evidence="3">ABC transporter permease</fullName>
    </submittedName>
</protein>
<comment type="caution">
    <text evidence="3">The sequence shown here is derived from an EMBL/GenBank/DDBJ whole genome shotgun (WGS) entry which is preliminary data.</text>
</comment>